<proteinExistence type="predicted"/>
<feature type="non-terminal residue" evidence="1">
    <location>
        <position position="1"/>
    </location>
</feature>
<name>A0A0F9BTY6_9ZZZZ</name>
<gene>
    <name evidence="1" type="ORF">LCGC14_2405800</name>
</gene>
<reference evidence="1" key="1">
    <citation type="journal article" date="2015" name="Nature">
        <title>Complex archaea that bridge the gap between prokaryotes and eukaryotes.</title>
        <authorList>
            <person name="Spang A."/>
            <person name="Saw J.H."/>
            <person name="Jorgensen S.L."/>
            <person name="Zaremba-Niedzwiedzka K."/>
            <person name="Martijn J."/>
            <person name="Lind A.E."/>
            <person name="van Eijk R."/>
            <person name="Schleper C."/>
            <person name="Guy L."/>
            <person name="Ettema T.J."/>
        </authorList>
    </citation>
    <scope>NUCLEOTIDE SEQUENCE</scope>
</reference>
<dbReference type="EMBL" id="LAZR01036233">
    <property type="protein sequence ID" value="KKL25389.1"/>
    <property type="molecule type" value="Genomic_DNA"/>
</dbReference>
<accession>A0A0F9BTY6</accession>
<evidence type="ECO:0000313" key="1">
    <source>
        <dbReference type="EMBL" id="KKL25389.1"/>
    </source>
</evidence>
<dbReference type="AlphaFoldDB" id="A0A0F9BTY6"/>
<protein>
    <submittedName>
        <fullName evidence="1">Uncharacterized protein</fullName>
    </submittedName>
</protein>
<comment type="caution">
    <text evidence="1">The sequence shown here is derived from an EMBL/GenBank/DDBJ whole genome shotgun (WGS) entry which is preliminary data.</text>
</comment>
<sequence>GLTLTWQVTDMELDSVFPSGPVYTMTGGPKVWSASAAGDPHE</sequence>
<organism evidence="1">
    <name type="scientific">marine sediment metagenome</name>
    <dbReference type="NCBI Taxonomy" id="412755"/>
    <lineage>
        <taxon>unclassified sequences</taxon>
        <taxon>metagenomes</taxon>
        <taxon>ecological metagenomes</taxon>
    </lineage>
</organism>